<evidence type="ECO:0000256" key="6">
    <source>
        <dbReference type="ARBA" id="ARBA00022803"/>
    </source>
</evidence>
<dbReference type="PROSITE" id="PS50005">
    <property type="entry name" value="TPR"/>
    <property type="match status" value="1"/>
</dbReference>
<feature type="region of interest" description="Disordered" evidence="12">
    <location>
        <begin position="1"/>
        <end position="28"/>
    </location>
</feature>
<dbReference type="AlphaFoldDB" id="A0A8E0VEY8"/>
<keyword evidence="14" id="KW-1185">Reference proteome</keyword>
<dbReference type="GO" id="GO:0005871">
    <property type="term" value="C:kinesin complex"/>
    <property type="evidence" value="ECO:0007669"/>
    <property type="project" value="InterPro"/>
</dbReference>
<dbReference type="PANTHER" id="PTHR45783">
    <property type="entry name" value="KINESIN LIGHT CHAIN"/>
    <property type="match status" value="1"/>
</dbReference>
<keyword evidence="6 10" id="KW-0802">TPR repeat</keyword>
<evidence type="ECO:0000256" key="1">
    <source>
        <dbReference type="ARBA" id="ARBA00004245"/>
    </source>
</evidence>
<dbReference type="Proteomes" id="UP000728185">
    <property type="component" value="Unassembled WGS sequence"/>
</dbReference>
<feature type="coiled-coil region" evidence="11">
    <location>
        <begin position="119"/>
        <end position="153"/>
    </location>
</feature>
<feature type="repeat" description="TPR" evidence="10">
    <location>
        <begin position="294"/>
        <end position="327"/>
    </location>
</feature>
<reference evidence="13" key="1">
    <citation type="submission" date="2019-05" db="EMBL/GenBank/DDBJ databases">
        <title>Annotation for the trematode Fasciolopsis buski.</title>
        <authorList>
            <person name="Choi Y.-J."/>
        </authorList>
    </citation>
    <scope>NUCLEOTIDE SEQUENCE</scope>
    <source>
        <strain evidence="13">HT</strain>
        <tissue evidence="13">Whole worm</tissue>
    </source>
</reference>
<comment type="subcellular location">
    <subcellularLocation>
        <location evidence="1">Cytoplasm</location>
        <location evidence="1">Cytoskeleton</location>
    </subcellularLocation>
</comment>
<dbReference type="InterPro" id="IPR002151">
    <property type="entry name" value="Kinesin_light"/>
</dbReference>
<evidence type="ECO:0000256" key="8">
    <source>
        <dbReference type="ARBA" id="ARBA00023175"/>
    </source>
</evidence>
<dbReference type="GO" id="GO:0005737">
    <property type="term" value="C:cytoplasm"/>
    <property type="evidence" value="ECO:0007669"/>
    <property type="project" value="TreeGrafter"/>
</dbReference>
<evidence type="ECO:0000256" key="2">
    <source>
        <dbReference type="ARBA" id="ARBA00009622"/>
    </source>
</evidence>
<keyword evidence="3" id="KW-0963">Cytoplasm</keyword>
<dbReference type="OrthoDB" id="5986190at2759"/>
<comment type="caution">
    <text evidence="13">The sequence shown here is derived from an EMBL/GenBank/DDBJ whole genome shotgun (WGS) entry which is preliminary data.</text>
</comment>
<evidence type="ECO:0000256" key="11">
    <source>
        <dbReference type="SAM" id="Coils"/>
    </source>
</evidence>
<dbReference type="SUPFAM" id="SSF48452">
    <property type="entry name" value="TPR-like"/>
    <property type="match status" value="1"/>
</dbReference>
<keyword evidence="7 11" id="KW-0175">Coiled coil</keyword>
<sequence>MELGSKEKHSKAARSRSESNRSVLSVHPDELSVTEKKCNDDANKLQSRNWVKDARLSLSVLLESQNATYGALLRQFSDLEPLSTKSLTWENLLSVDNVREDLNCAIFETDLLEELCNYLDQIDCEKVRLALQHERLMEENEWLTKEQAILQERLLQLNKTLGEVEAHRDVEQFIYRMRRGDCNSMEIKSRLIERELEEDGYIAALVSPKMRGIYHLCVKYIVEGRLDVAVAMCTQLLRDRDRSSELDVLDYGVINLLLGIVLSQQKRYTAALTNMDDALKTFEMSVGKDHPSLGCVLTQLAEGNIELGDYEEAKNYLQRAIDLKRNILGEQHDDVIKLQVDLMETLLHLDENEQVIQLSQTVSKKLMFTYSKHDSLFIRAQTIAIRAHIKGNQMEVAFKLLKVLFNECFPRTEKQTIITLIERANQGTSIDRNEAFELYGKLNNPQEIELLNLLQTVYRALGKDEASELVASILKTIKT</sequence>
<evidence type="ECO:0000256" key="3">
    <source>
        <dbReference type="ARBA" id="ARBA00022490"/>
    </source>
</evidence>
<keyword evidence="4" id="KW-0493">Microtubule</keyword>
<dbReference type="PANTHER" id="PTHR45783:SF3">
    <property type="entry name" value="KINESIN LIGHT CHAIN"/>
    <property type="match status" value="1"/>
</dbReference>
<dbReference type="Pfam" id="PF13424">
    <property type="entry name" value="TPR_12"/>
    <property type="match status" value="1"/>
</dbReference>
<evidence type="ECO:0000256" key="10">
    <source>
        <dbReference type="PROSITE-ProRule" id="PRU00339"/>
    </source>
</evidence>
<dbReference type="GO" id="GO:0005874">
    <property type="term" value="C:microtubule"/>
    <property type="evidence" value="ECO:0007669"/>
    <property type="project" value="UniProtKB-KW"/>
</dbReference>
<keyword evidence="8" id="KW-0505">Motor protein</keyword>
<evidence type="ECO:0000256" key="7">
    <source>
        <dbReference type="ARBA" id="ARBA00023054"/>
    </source>
</evidence>
<keyword evidence="9" id="KW-0206">Cytoskeleton</keyword>
<dbReference type="InterPro" id="IPR019734">
    <property type="entry name" value="TPR_rpt"/>
</dbReference>
<evidence type="ECO:0000313" key="13">
    <source>
        <dbReference type="EMBL" id="KAA0184473.1"/>
    </source>
</evidence>
<proteinExistence type="inferred from homology"/>
<evidence type="ECO:0000256" key="9">
    <source>
        <dbReference type="ARBA" id="ARBA00023212"/>
    </source>
</evidence>
<name>A0A8E0VEY8_9TREM</name>
<dbReference type="InterPro" id="IPR011990">
    <property type="entry name" value="TPR-like_helical_dom_sf"/>
</dbReference>
<comment type="similarity">
    <text evidence="2">Belongs to the kinesin light chain family.</text>
</comment>
<accession>A0A8E0VEY8</accession>
<evidence type="ECO:0000313" key="14">
    <source>
        <dbReference type="Proteomes" id="UP000728185"/>
    </source>
</evidence>
<gene>
    <name evidence="13" type="ORF">FBUS_01758</name>
</gene>
<keyword evidence="5" id="KW-0677">Repeat</keyword>
<organism evidence="13 14">
    <name type="scientific">Fasciolopsis buskii</name>
    <dbReference type="NCBI Taxonomy" id="27845"/>
    <lineage>
        <taxon>Eukaryota</taxon>
        <taxon>Metazoa</taxon>
        <taxon>Spiralia</taxon>
        <taxon>Lophotrochozoa</taxon>
        <taxon>Platyhelminthes</taxon>
        <taxon>Trematoda</taxon>
        <taxon>Digenea</taxon>
        <taxon>Plagiorchiida</taxon>
        <taxon>Echinostomata</taxon>
        <taxon>Echinostomatoidea</taxon>
        <taxon>Fasciolidae</taxon>
        <taxon>Fasciolopsis</taxon>
    </lineage>
</organism>
<dbReference type="EMBL" id="LUCM01011079">
    <property type="protein sequence ID" value="KAA0184473.1"/>
    <property type="molecule type" value="Genomic_DNA"/>
</dbReference>
<evidence type="ECO:0000256" key="5">
    <source>
        <dbReference type="ARBA" id="ARBA00022737"/>
    </source>
</evidence>
<evidence type="ECO:0000256" key="12">
    <source>
        <dbReference type="SAM" id="MobiDB-lite"/>
    </source>
</evidence>
<dbReference type="Gene3D" id="1.25.40.10">
    <property type="entry name" value="Tetratricopeptide repeat domain"/>
    <property type="match status" value="1"/>
</dbReference>
<evidence type="ECO:0000256" key="4">
    <source>
        <dbReference type="ARBA" id="ARBA00022701"/>
    </source>
</evidence>
<protein>
    <submittedName>
        <fullName evidence="13">Kinesin light chain</fullName>
    </submittedName>
</protein>
<dbReference type="GO" id="GO:0007018">
    <property type="term" value="P:microtubule-based movement"/>
    <property type="evidence" value="ECO:0007669"/>
    <property type="project" value="TreeGrafter"/>
</dbReference>
<dbReference type="GO" id="GO:0019894">
    <property type="term" value="F:kinesin binding"/>
    <property type="evidence" value="ECO:0007669"/>
    <property type="project" value="TreeGrafter"/>
</dbReference>